<evidence type="ECO:0000313" key="3">
    <source>
        <dbReference type="Proteomes" id="UP000319257"/>
    </source>
</evidence>
<name>A0A507B4C9_9PEZI</name>
<accession>A0A507B4C9</accession>
<evidence type="ECO:0000256" key="1">
    <source>
        <dbReference type="SAM" id="MobiDB-lite"/>
    </source>
</evidence>
<feature type="region of interest" description="Disordered" evidence="1">
    <location>
        <begin position="1"/>
        <end position="51"/>
    </location>
</feature>
<dbReference type="Proteomes" id="UP000319257">
    <property type="component" value="Unassembled WGS sequence"/>
</dbReference>
<dbReference type="RefSeq" id="XP_030993171.1">
    <property type="nucleotide sequence ID" value="XM_031142671.1"/>
</dbReference>
<feature type="compositionally biased region" description="Basic and acidic residues" evidence="1">
    <location>
        <begin position="41"/>
        <end position="51"/>
    </location>
</feature>
<organism evidence="2 3">
    <name type="scientific">Thyridium curvatum</name>
    <dbReference type="NCBI Taxonomy" id="1093900"/>
    <lineage>
        <taxon>Eukaryota</taxon>
        <taxon>Fungi</taxon>
        <taxon>Dikarya</taxon>
        <taxon>Ascomycota</taxon>
        <taxon>Pezizomycotina</taxon>
        <taxon>Sordariomycetes</taxon>
        <taxon>Sordariomycetidae</taxon>
        <taxon>Thyridiales</taxon>
        <taxon>Thyridiaceae</taxon>
        <taxon>Thyridium</taxon>
    </lineage>
</organism>
<dbReference type="GeneID" id="41975326"/>
<sequence>MAEPQPDKQPVTIDQPIQPQDGQTFLWPFHDLANESDQSEDSDKPRVEHIEDAAEPRQFQCQLCETVLRGTAWRQEDSPWAASRPTQYLCDKCFEPEKGIGGFQKAMFHACGECRAPPRGSMLLAKCGECISLAIPSCVLRASPGFP</sequence>
<dbReference type="EMBL" id="SKBQ01000049">
    <property type="protein sequence ID" value="TPX11460.1"/>
    <property type="molecule type" value="Genomic_DNA"/>
</dbReference>
<protein>
    <submittedName>
        <fullName evidence="2">Uncharacterized protein</fullName>
    </submittedName>
</protein>
<proteinExistence type="predicted"/>
<comment type="caution">
    <text evidence="2">The sequence shown here is derived from an EMBL/GenBank/DDBJ whole genome shotgun (WGS) entry which is preliminary data.</text>
</comment>
<gene>
    <name evidence="2" type="ORF">E0L32_007879</name>
</gene>
<reference evidence="2 3" key="1">
    <citation type="submission" date="2019-06" db="EMBL/GenBank/DDBJ databases">
        <title>Draft genome sequence of the filamentous fungus Phialemoniopsis curvata isolated from diesel fuel.</title>
        <authorList>
            <person name="Varaljay V.A."/>
            <person name="Lyon W.J."/>
            <person name="Crouch A.L."/>
            <person name="Drake C.E."/>
            <person name="Hollomon J.M."/>
            <person name="Nadeau L.J."/>
            <person name="Nunn H.S."/>
            <person name="Stevenson B.S."/>
            <person name="Bojanowski C.L."/>
            <person name="Crookes-Goodson W.J."/>
        </authorList>
    </citation>
    <scope>NUCLEOTIDE SEQUENCE [LARGE SCALE GENOMIC DNA]</scope>
    <source>
        <strain evidence="2 3">D216</strain>
    </source>
</reference>
<keyword evidence="3" id="KW-1185">Reference proteome</keyword>
<evidence type="ECO:0000313" key="2">
    <source>
        <dbReference type="EMBL" id="TPX11460.1"/>
    </source>
</evidence>
<dbReference type="AlphaFoldDB" id="A0A507B4C9"/>
<dbReference type="InParanoid" id="A0A507B4C9"/>